<reference evidence="1 2" key="2">
    <citation type="journal article" date="2022" name="Mol. Ecol. Resour.">
        <title>The genomes of chicory, endive, great burdock and yacon provide insights into Asteraceae paleo-polyploidization history and plant inulin production.</title>
        <authorList>
            <person name="Fan W."/>
            <person name="Wang S."/>
            <person name="Wang H."/>
            <person name="Wang A."/>
            <person name="Jiang F."/>
            <person name="Liu H."/>
            <person name="Zhao H."/>
            <person name="Xu D."/>
            <person name="Zhang Y."/>
        </authorList>
    </citation>
    <scope>NUCLEOTIDE SEQUENCE [LARGE SCALE GENOMIC DNA]</scope>
    <source>
        <strain evidence="2">cv. Niubang</strain>
    </source>
</reference>
<evidence type="ECO:0000313" key="2">
    <source>
        <dbReference type="Proteomes" id="UP001055879"/>
    </source>
</evidence>
<sequence>MFTNGMITSPFPDSIGITSSPDMIPKYMIFSLENNDLILSMTDVSKLCFSERDDPDLLIFLISIIPWLWKPEGVLDDVNDDMIAEGTDEEDKRIVAILLSVTTSVGFDGSSIICIEDEDEDELFKKVLCYTVMKELIDKQVLSHIMIDLSIQSNAILMEEIMVIFIDSVKISYTWGPVDESILGG</sequence>
<protein>
    <submittedName>
        <fullName evidence="1">Uncharacterized protein</fullName>
    </submittedName>
</protein>
<keyword evidence="2" id="KW-1185">Reference proteome</keyword>
<comment type="caution">
    <text evidence="1">The sequence shown here is derived from an EMBL/GenBank/DDBJ whole genome shotgun (WGS) entry which is preliminary data.</text>
</comment>
<organism evidence="1 2">
    <name type="scientific">Arctium lappa</name>
    <name type="common">Greater burdock</name>
    <name type="synonym">Lappa major</name>
    <dbReference type="NCBI Taxonomy" id="4217"/>
    <lineage>
        <taxon>Eukaryota</taxon>
        <taxon>Viridiplantae</taxon>
        <taxon>Streptophyta</taxon>
        <taxon>Embryophyta</taxon>
        <taxon>Tracheophyta</taxon>
        <taxon>Spermatophyta</taxon>
        <taxon>Magnoliopsida</taxon>
        <taxon>eudicotyledons</taxon>
        <taxon>Gunneridae</taxon>
        <taxon>Pentapetalae</taxon>
        <taxon>asterids</taxon>
        <taxon>campanulids</taxon>
        <taxon>Asterales</taxon>
        <taxon>Asteraceae</taxon>
        <taxon>Carduoideae</taxon>
        <taxon>Cardueae</taxon>
        <taxon>Arctiinae</taxon>
        <taxon>Arctium</taxon>
    </lineage>
</organism>
<accession>A0ACB8Z2U7</accession>
<name>A0ACB8Z2U7_ARCLA</name>
<evidence type="ECO:0000313" key="1">
    <source>
        <dbReference type="EMBL" id="KAI3691984.1"/>
    </source>
</evidence>
<dbReference type="Proteomes" id="UP001055879">
    <property type="component" value="Linkage Group LG11"/>
</dbReference>
<gene>
    <name evidence="1" type="ORF">L6452_31788</name>
</gene>
<dbReference type="EMBL" id="CM042057">
    <property type="protein sequence ID" value="KAI3691984.1"/>
    <property type="molecule type" value="Genomic_DNA"/>
</dbReference>
<proteinExistence type="predicted"/>
<reference evidence="2" key="1">
    <citation type="journal article" date="2022" name="Mol. Ecol. Resour.">
        <title>The genomes of chicory, endive, great burdock and yacon provide insights into Asteraceae palaeo-polyploidization history and plant inulin production.</title>
        <authorList>
            <person name="Fan W."/>
            <person name="Wang S."/>
            <person name="Wang H."/>
            <person name="Wang A."/>
            <person name="Jiang F."/>
            <person name="Liu H."/>
            <person name="Zhao H."/>
            <person name="Xu D."/>
            <person name="Zhang Y."/>
        </authorList>
    </citation>
    <scope>NUCLEOTIDE SEQUENCE [LARGE SCALE GENOMIC DNA]</scope>
    <source>
        <strain evidence="2">cv. Niubang</strain>
    </source>
</reference>